<organism evidence="2 3">
    <name type="scientific">Neolewinella aquimaris</name>
    <dbReference type="NCBI Taxonomy" id="1835722"/>
    <lineage>
        <taxon>Bacteria</taxon>
        <taxon>Pseudomonadati</taxon>
        <taxon>Bacteroidota</taxon>
        <taxon>Saprospiria</taxon>
        <taxon>Saprospirales</taxon>
        <taxon>Lewinellaceae</taxon>
        <taxon>Neolewinella</taxon>
    </lineage>
</organism>
<gene>
    <name evidence="2" type="ORF">GGR28_000943</name>
</gene>
<protein>
    <submittedName>
        <fullName evidence="2">Uncharacterized protein (DUF302 family)</fullName>
    </submittedName>
</protein>
<keyword evidence="3" id="KW-1185">Reference proteome</keyword>
<dbReference type="RefSeq" id="WP_183494583.1">
    <property type="nucleotide sequence ID" value="NZ_JACIFF010000002.1"/>
</dbReference>
<dbReference type="AlphaFoldDB" id="A0A840DZJ2"/>
<dbReference type="InterPro" id="IPR035923">
    <property type="entry name" value="TT1751-like_sf"/>
</dbReference>
<dbReference type="Pfam" id="PF03625">
    <property type="entry name" value="DUF302"/>
    <property type="match status" value="2"/>
</dbReference>
<feature type="domain" description="DUF302" evidence="1">
    <location>
        <begin position="71"/>
        <end position="131"/>
    </location>
</feature>
<evidence type="ECO:0000313" key="2">
    <source>
        <dbReference type="EMBL" id="MBB4078330.1"/>
    </source>
</evidence>
<feature type="domain" description="DUF302" evidence="1">
    <location>
        <begin position="213"/>
        <end position="275"/>
    </location>
</feature>
<dbReference type="PANTHER" id="PTHR38342:SF2">
    <property type="entry name" value="INNER MEMBRANE OR EXPORTED"/>
    <property type="match status" value="1"/>
</dbReference>
<comment type="caution">
    <text evidence="2">The sequence shown here is derived from an EMBL/GenBank/DDBJ whole genome shotgun (WGS) entry which is preliminary data.</text>
</comment>
<dbReference type="PROSITE" id="PS51257">
    <property type="entry name" value="PROKAR_LIPOPROTEIN"/>
    <property type="match status" value="1"/>
</dbReference>
<dbReference type="InterPro" id="IPR005180">
    <property type="entry name" value="DUF302"/>
</dbReference>
<proteinExistence type="predicted"/>
<dbReference type="Gene3D" id="3.30.310.70">
    <property type="entry name" value="TT1751-like domain"/>
    <property type="match status" value="2"/>
</dbReference>
<reference evidence="2 3" key="1">
    <citation type="submission" date="2020-08" db="EMBL/GenBank/DDBJ databases">
        <title>Genomic Encyclopedia of Type Strains, Phase IV (KMG-IV): sequencing the most valuable type-strain genomes for metagenomic binning, comparative biology and taxonomic classification.</title>
        <authorList>
            <person name="Goeker M."/>
        </authorList>
    </citation>
    <scope>NUCLEOTIDE SEQUENCE [LARGE SCALE GENOMIC DNA]</scope>
    <source>
        <strain evidence="2 3">DSM 105137</strain>
    </source>
</reference>
<sequence>MIIRTLLYAVILITSFGCNDDDLPDLLNRNEPKNVTGLNYVEAEGGDFTELYDKLITTLNGNTAVSIVAQVDHAANAQSVGESLRPTRTVLFGNPRLGTPLMQINPQAGLDLPQKMLVYEAEDDDVILAYNTVEYLANRHGVSAASTLVDMRDDLGALAAGVGNDNVVNAADNDVSLNEGVMDITVSGSVDSVYAKLRAAIVGNANLRIIAELDHQANAASVGLELPAMRLIVFGNPQLGTPLLQEERSVGIDLPQKMLVYALGDDNVTVAYNDPYYLAERHDIDEDTPELATIRDALSALARTAVGL</sequence>
<evidence type="ECO:0000259" key="1">
    <source>
        <dbReference type="Pfam" id="PF03625"/>
    </source>
</evidence>
<evidence type="ECO:0000313" key="3">
    <source>
        <dbReference type="Proteomes" id="UP000576209"/>
    </source>
</evidence>
<dbReference type="SUPFAM" id="SSF103247">
    <property type="entry name" value="TT1751-like"/>
    <property type="match status" value="2"/>
</dbReference>
<name>A0A840DZJ2_9BACT</name>
<dbReference type="CDD" id="cd14797">
    <property type="entry name" value="DUF302"/>
    <property type="match status" value="2"/>
</dbReference>
<accession>A0A840DZJ2</accession>
<dbReference type="PANTHER" id="PTHR38342">
    <property type="entry name" value="SLR5037 PROTEIN"/>
    <property type="match status" value="1"/>
</dbReference>
<dbReference type="Proteomes" id="UP000576209">
    <property type="component" value="Unassembled WGS sequence"/>
</dbReference>
<dbReference type="EMBL" id="JACIFF010000002">
    <property type="protein sequence ID" value="MBB4078330.1"/>
    <property type="molecule type" value="Genomic_DNA"/>
</dbReference>